<dbReference type="Pfam" id="PF09709">
    <property type="entry name" value="Cas_Csd1"/>
    <property type="match status" value="1"/>
</dbReference>
<dbReference type="CDD" id="cd09757">
    <property type="entry name" value="Cas8c_I-C"/>
    <property type="match status" value="1"/>
</dbReference>
<dbReference type="Proteomes" id="UP000295247">
    <property type="component" value="Unassembled WGS sequence"/>
</dbReference>
<evidence type="ECO:0000313" key="2">
    <source>
        <dbReference type="Proteomes" id="UP000295247"/>
    </source>
</evidence>
<organism evidence="1 2">
    <name type="scientific">Marichromatium gracile</name>
    <name type="common">Chromatium gracile</name>
    <dbReference type="NCBI Taxonomy" id="1048"/>
    <lineage>
        <taxon>Bacteria</taxon>
        <taxon>Pseudomonadati</taxon>
        <taxon>Pseudomonadota</taxon>
        <taxon>Gammaproteobacteria</taxon>
        <taxon>Chromatiales</taxon>
        <taxon>Chromatiaceae</taxon>
        <taxon>Marichromatium</taxon>
    </lineage>
</organism>
<protein>
    <submittedName>
        <fullName evidence="1">CRISPR-associated Csd1 family protein</fullName>
    </submittedName>
</protein>
<sequence>MILQALHRHYQHLLERDTEGVAALGYSQEKVSYAIVLDPTGAVVAVDDIRDTSGKKPRPRLLEVPQPVKRTAGIKPNVLWDKTSYVLGVSASSKRAVQEHAAFVALHESALAGTEDPGLLALLRFLGAWTPERFVPPMFSDEVLDTNLVFRLDGERRYLHQREAARQVRADLLVEAGDDGEHVTCLVTGVPQPMARLHPPIKGVRGAQSSGAAIVSFNLDAFTSYGKEQGGNAPVSQAAAFGYTTALNHLLRPGEHNHQRLLIGDTTVVFWAETAAGAPAPEAELLFDLLLDPPSGDASPDEAQETQRVREVLEDVRRGRPLVGRDPGLAPDTRMFVLGLAPNASRLSVRFWQVDTLDVLTRRLAQHAEDLRLEPVPWRTAPGVRRLVLATVPHRDGAMPKMDDAFDNLVGELLRAILGGGRYPRSLLANTIMRIRADGHLSGLRVAICKAVLTREQRLGNPPRPAAARGSIHTSEEEIPVSLDTRSTQPGYLLGRLFALLEHIQRGALGTQVNATIRDRYYGAASATPASIFPVLLRNTQNHLAKLRKERTGLAVTLEQQLGAIVDGLPERFPRSLRIEDQGRFAIGYYHQTQAFYTKRAATDTAADETQPEGTDA</sequence>
<evidence type="ECO:0000313" key="1">
    <source>
        <dbReference type="EMBL" id="TCW38454.1"/>
    </source>
</evidence>
<dbReference type="NCBIfam" id="TIGR01863">
    <property type="entry name" value="cas_Csd1"/>
    <property type="match status" value="1"/>
</dbReference>
<name>A0A4R4AHI6_MARGR</name>
<dbReference type="AlphaFoldDB" id="A0A4R4AHI6"/>
<dbReference type="EMBL" id="SMDC01000002">
    <property type="protein sequence ID" value="TCW38454.1"/>
    <property type="molecule type" value="Genomic_DNA"/>
</dbReference>
<proteinExistence type="predicted"/>
<comment type="caution">
    <text evidence="1">The sequence shown here is derived from an EMBL/GenBank/DDBJ whole genome shotgun (WGS) entry which is preliminary data.</text>
</comment>
<reference evidence="1 2" key="1">
    <citation type="submission" date="2019-03" db="EMBL/GenBank/DDBJ databases">
        <title>Genomic Encyclopedia of Type Strains, Phase IV (KMG-IV): sequencing the most valuable type-strain genomes for metagenomic binning, comparative biology and taxonomic classification.</title>
        <authorList>
            <person name="Goeker M."/>
        </authorList>
    </citation>
    <scope>NUCLEOTIDE SEQUENCE [LARGE SCALE GENOMIC DNA]</scope>
    <source>
        <strain evidence="1 2">DSM 203</strain>
    </source>
</reference>
<dbReference type="InterPro" id="IPR010144">
    <property type="entry name" value="CRISPR-assoc_prot_Csd1-typ"/>
</dbReference>
<dbReference type="RefSeq" id="WP_132228792.1">
    <property type="nucleotide sequence ID" value="NZ_NRRH01000003.1"/>
</dbReference>
<gene>
    <name evidence="1" type="ORF">EDC29_102349</name>
</gene>
<accession>A0A4R4AHI6</accession>